<evidence type="ECO:0000313" key="2">
    <source>
        <dbReference type="Proteomes" id="UP000436088"/>
    </source>
</evidence>
<dbReference type="EMBL" id="VEPZ02000141">
    <property type="protein sequence ID" value="KAE8732639.1"/>
    <property type="molecule type" value="Genomic_DNA"/>
</dbReference>
<organism evidence="1 2">
    <name type="scientific">Hibiscus syriacus</name>
    <name type="common">Rose of Sharon</name>
    <dbReference type="NCBI Taxonomy" id="106335"/>
    <lineage>
        <taxon>Eukaryota</taxon>
        <taxon>Viridiplantae</taxon>
        <taxon>Streptophyta</taxon>
        <taxon>Embryophyta</taxon>
        <taxon>Tracheophyta</taxon>
        <taxon>Spermatophyta</taxon>
        <taxon>Magnoliopsida</taxon>
        <taxon>eudicotyledons</taxon>
        <taxon>Gunneridae</taxon>
        <taxon>Pentapetalae</taxon>
        <taxon>rosids</taxon>
        <taxon>malvids</taxon>
        <taxon>Malvales</taxon>
        <taxon>Malvaceae</taxon>
        <taxon>Malvoideae</taxon>
        <taxon>Hibiscus</taxon>
    </lineage>
</organism>
<gene>
    <name evidence="1" type="ORF">F3Y22_tig00001818pilonHSYRG00041</name>
</gene>
<evidence type="ECO:0000313" key="1">
    <source>
        <dbReference type="EMBL" id="KAE8732639.1"/>
    </source>
</evidence>
<name>A0A6A3CZV5_HIBSY</name>
<protein>
    <submittedName>
        <fullName evidence="1">Uncharacterized protein</fullName>
    </submittedName>
</protein>
<sequence length="69" mass="8111">MLVVLDLDYGLELYYDQVYDPTGNVAMEEKQMFQSVQMSVNFFVSLKKNWQNVRCLYSKSTMGPSNRIF</sequence>
<keyword evidence="2" id="KW-1185">Reference proteome</keyword>
<proteinExistence type="predicted"/>
<dbReference type="InterPro" id="IPR023674">
    <property type="entry name" value="Ribosomal_uL1-like"/>
</dbReference>
<dbReference type="Proteomes" id="UP000436088">
    <property type="component" value="Unassembled WGS sequence"/>
</dbReference>
<dbReference type="Gene3D" id="3.30.190.20">
    <property type="match status" value="1"/>
</dbReference>
<dbReference type="SUPFAM" id="SSF56808">
    <property type="entry name" value="Ribosomal protein L1"/>
    <property type="match status" value="1"/>
</dbReference>
<reference evidence="1" key="1">
    <citation type="submission" date="2019-09" db="EMBL/GenBank/DDBJ databases">
        <title>Draft genome information of white flower Hibiscus syriacus.</title>
        <authorList>
            <person name="Kim Y.-M."/>
        </authorList>
    </citation>
    <scope>NUCLEOTIDE SEQUENCE [LARGE SCALE GENOMIC DNA]</scope>
    <source>
        <strain evidence="1">YM2019G1</strain>
    </source>
</reference>
<comment type="caution">
    <text evidence="1">The sequence shown here is derived from an EMBL/GenBank/DDBJ whole genome shotgun (WGS) entry which is preliminary data.</text>
</comment>
<dbReference type="AlphaFoldDB" id="A0A6A3CZV5"/>
<accession>A0A6A3CZV5</accession>